<evidence type="ECO:0000313" key="1">
    <source>
        <dbReference type="EMBL" id="NYR15497.1"/>
    </source>
</evidence>
<sequence length="146" mass="15783">MSSAEERLIKALENPKLQEALADLAERADILRDLVNTLWEFKRSGVLDDLLNAAATLRFFTEGILSKDFMEKVAKLQDVALVAGVNMAQDVAKVDCLTHAVAAADADKQVGLMGLLAALRDPDVQRGLGFFISVLKNLGTCLAAKK</sequence>
<organism evidence="1 2">
    <name type="scientific">Pyrobaculum arsenaticum</name>
    <dbReference type="NCBI Taxonomy" id="121277"/>
    <lineage>
        <taxon>Archaea</taxon>
        <taxon>Thermoproteota</taxon>
        <taxon>Thermoprotei</taxon>
        <taxon>Thermoproteales</taxon>
        <taxon>Thermoproteaceae</taxon>
        <taxon>Pyrobaculum</taxon>
    </lineage>
</organism>
<dbReference type="PANTHER" id="PTHR39180:SF2">
    <property type="entry name" value="DUF1641 DOMAIN-CONTAINING PROTEIN"/>
    <property type="match status" value="1"/>
</dbReference>
<protein>
    <submittedName>
        <fullName evidence="1">DUF1641 domain-containing protein</fullName>
    </submittedName>
</protein>
<dbReference type="Proteomes" id="UP000554766">
    <property type="component" value="Unassembled WGS sequence"/>
</dbReference>
<reference evidence="1 2" key="1">
    <citation type="journal article" date="2020" name="Nat. Commun.">
        <title>The structures of two archaeal type IV pili illuminate evolutionary relationships.</title>
        <authorList>
            <person name="Wang F."/>
            <person name="Baquero D.P."/>
            <person name="Su Z."/>
            <person name="Beltran L.C."/>
            <person name="Prangishvili D."/>
            <person name="Krupovic M."/>
            <person name="Egelman E.H."/>
        </authorList>
    </citation>
    <scope>NUCLEOTIDE SEQUENCE [LARGE SCALE GENOMIC DNA]</scope>
    <source>
        <strain evidence="1 2">2GA</strain>
    </source>
</reference>
<dbReference type="RefSeq" id="WP_011900692.1">
    <property type="nucleotide sequence ID" value="NZ_JAAVJF010000002.1"/>
</dbReference>
<proteinExistence type="predicted"/>
<name>A0A7L4PAM5_9CREN</name>
<dbReference type="GeneID" id="5055672"/>
<dbReference type="InterPro" id="IPR012440">
    <property type="entry name" value="DUF1641"/>
</dbReference>
<dbReference type="EMBL" id="JAAVJF010000002">
    <property type="protein sequence ID" value="NYR15497.1"/>
    <property type="molecule type" value="Genomic_DNA"/>
</dbReference>
<keyword evidence="2" id="KW-1185">Reference proteome</keyword>
<accession>A0A7L4PAM5</accession>
<dbReference type="Pfam" id="PF07849">
    <property type="entry name" value="DUF1641"/>
    <property type="match status" value="1"/>
</dbReference>
<dbReference type="AlphaFoldDB" id="A0A7L4PAM5"/>
<comment type="caution">
    <text evidence="1">The sequence shown here is derived from an EMBL/GenBank/DDBJ whole genome shotgun (WGS) entry which is preliminary data.</text>
</comment>
<evidence type="ECO:0000313" key="2">
    <source>
        <dbReference type="Proteomes" id="UP000554766"/>
    </source>
</evidence>
<dbReference type="OMA" id="KVDCLTY"/>
<gene>
    <name evidence="1" type="ORF">HC235_05975</name>
</gene>
<dbReference type="PANTHER" id="PTHR39180">
    <property type="match status" value="1"/>
</dbReference>